<evidence type="ECO:0000256" key="1">
    <source>
        <dbReference type="SAM" id="MobiDB-lite"/>
    </source>
</evidence>
<reference evidence="2" key="1">
    <citation type="submission" date="2021-01" db="EMBL/GenBank/DDBJ databases">
        <title>Whole genome shotgun sequence of Rugosimonospora africana NBRC 104875.</title>
        <authorList>
            <person name="Komaki H."/>
            <person name="Tamura T."/>
        </authorList>
    </citation>
    <scope>NUCLEOTIDE SEQUENCE</scope>
    <source>
        <strain evidence="2">NBRC 104875</strain>
    </source>
</reference>
<accession>A0A8J3QL02</accession>
<gene>
    <name evidence="2" type="ORF">Raf01_10870</name>
</gene>
<dbReference type="PANTHER" id="PTHR40630">
    <property type="entry name" value="POSSIBLE DNA-BINDING PROTEIN"/>
    <property type="match status" value="1"/>
</dbReference>
<evidence type="ECO:0000313" key="2">
    <source>
        <dbReference type="EMBL" id="GIH12915.1"/>
    </source>
</evidence>
<name>A0A8J3QL02_9ACTN</name>
<organism evidence="2 3">
    <name type="scientific">Rugosimonospora africana</name>
    <dbReference type="NCBI Taxonomy" id="556532"/>
    <lineage>
        <taxon>Bacteria</taxon>
        <taxon>Bacillati</taxon>
        <taxon>Actinomycetota</taxon>
        <taxon>Actinomycetes</taxon>
        <taxon>Micromonosporales</taxon>
        <taxon>Micromonosporaceae</taxon>
        <taxon>Rugosimonospora</taxon>
    </lineage>
</organism>
<keyword evidence="3" id="KW-1185">Reference proteome</keyword>
<keyword evidence="2" id="KW-0238">DNA-binding</keyword>
<dbReference type="RefSeq" id="WP_239133391.1">
    <property type="nucleotide sequence ID" value="NZ_BONZ01000012.1"/>
</dbReference>
<evidence type="ECO:0000313" key="3">
    <source>
        <dbReference type="Proteomes" id="UP000642748"/>
    </source>
</evidence>
<dbReference type="GO" id="GO:0003677">
    <property type="term" value="F:DNA binding"/>
    <property type="evidence" value="ECO:0007669"/>
    <property type="project" value="UniProtKB-KW"/>
</dbReference>
<comment type="caution">
    <text evidence="2">The sequence shown here is derived from an EMBL/GenBank/DDBJ whole genome shotgun (WGS) entry which is preliminary data.</text>
</comment>
<dbReference type="Proteomes" id="UP000642748">
    <property type="component" value="Unassembled WGS sequence"/>
</dbReference>
<feature type="region of interest" description="Disordered" evidence="1">
    <location>
        <begin position="32"/>
        <end position="53"/>
    </location>
</feature>
<sequence length="112" mass="12863">MNDSDRDTAYRRFRDAVNMNAGKLERWLDSAQSKAVGQKKSGRAESTGHQSGRRIVALLRKKKSDLSDADFSHMRKVAGYVARHMAQRPSGDVRETKWRYSLMNWGHDPLTR</sequence>
<proteinExistence type="predicted"/>
<dbReference type="AlphaFoldDB" id="A0A8J3QL02"/>
<dbReference type="EMBL" id="BONZ01000012">
    <property type="protein sequence ID" value="GIH12915.1"/>
    <property type="molecule type" value="Genomic_DNA"/>
</dbReference>
<dbReference type="InterPro" id="IPR021487">
    <property type="entry name" value="DUF3140"/>
</dbReference>
<dbReference type="PANTHER" id="PTHR40630:SF1">
    <property type="entry name" value="DNA-BINDING PROTEIN"/>
    <property type="match status" value="1"/>
</dbReference>
<dbReference type="Pfam" id="PF11338">
    <property type="entry name" value="DUF3140"/>
    <property type="match status" value="1"/>
</dbReference>
<protein>
    <submittedName>
        <fullName evidence="2">DNA-binding protein</fullName>
    </submittedName>
</protein>